<evidence type="ECO:0000313" key="3">
    <source>
        <dbReference type="EMBL" id="KAJ6648848.1"/>
    </source>
</evidence>
<comment type="cofactor">
    <cofactor evidence="1">
        <name>a divalent metal cation</name>
        <dbReference type="ChEBI" id="CHEBI:60240"/>
    </cofactor>
</comment>
<dbReference type="AlphaFoldDB" id="A0A9Q0S9B3"/>
<evidence type="ECO:0000256" key="1">
    <source>
        <dbReference type="ARBA" id="ARBA00001968"/>
    </source>
</evidence>
<dbReference type="InterPro" id="IPR003697">
    <property type="entry name" value="Maf-like"/>
</dbReference>
<organism evidence="3 4">
    <name type="scientific">Pseudolycoriella hygida</name>
    <dbReference type="NCBI Taxonomy" id="35572"/>
    <lineage>
        <taxon>Eukaryota</taxon>
        <taxon>Metazoa</taxon>
        <taxon>Ecdysozoa</taxon>
        <taxon>Arthropoda</taxon>
        <taxon>Hexapoda</taxon>
        <taxon>Insecta</taxon>
        <taxon>Pterygota</taxon>
        <taxon>Neoptera</taxon>
        <taxon>Endopterygota</taxon>
        <taxon>Diptera</taxon>
        <taxon>Nematocera</taxon>
        <taxon>Sciaroidea</taxon>
        <taxon>Sciaridae</taxon>
        <taxon>Pseudolycoriella</taxon>
    </lineage>
</organism>
<keyword evidence="4" id="KW-1185">Reference proteome</keyword>
<dbReference type="OrthoDB" id="10267058at2759"/>
<proteinExistence type="inferred from homology"/>
<dbReference type="NCBIfam" id="TIGR00172">
    <property type="entry name" value="maf"/>
    <property type="match status" value="1"/>
</dbReference>
<dbReference type="Proteomes" id="UP001151699">
    <property type="component" value="Chromosome A"/>
</dbReference>
<name>A0A9Q0S9B3_9DIPT</name>
<reference evidence="3" key="1">
    <citation type="submission" date="2022-07" db="EMBL/GenBank/DDBJ databases">
        <authorList>
            <person name="Trinca V."/>
            <person name="Uliana J.V.C."/>
            <person name="Torres T.T."/>
            <person name="Ward R.J."/>
            <person name="Monesi N."/>
        </authorList>
    </citation>
    <scope>NUCLEOTIDE SEQUENCE</scope>
    <source>
        <strain evidence="3">HSMRA1968</strain>
        <tissue evidence="3">Whole embryos</tissue>
    </source>
</reference>
<dbReference type="InterPro" id="IPR029001">
    <property type="entry name" value="ITPase-like_fam"/>
</dbReference>
<protein>
    <submittedName>
        <fullName evidence="3">Bifunctional dTTP/UTP pyrophosphatase/methyltransferase protein</fullName>
    </submittedName>
</protein>
<dbReference type="Gene3D" id="3.90.950.10">
    <property type="match status" value="1"/>
</dbReference>
<comment type="caution">
    <text evidence="3">The sequence shown here is derived from an EMBL/GenBank/DDBJ whole genome shotgun (WGS) entry which is preliminary data.</text>
</comment>
<evidence type="ECO:0000313" key="4">
    <source>
        <dbReference type="Proteomes" id="UP001151699"/>
    </source>
</evidence>
<dbReference type="GO" id="GO:0047429">
    <property type="term" value="F:nucleoside triphosphate diphosphatase activity"/>
    <property type="evidence" value="ECO:0007669"/>
    <property type="project" value="InterPro"/>
</dbReference>
<dbReference type="SUPFAM" id="SSF52972">
    <property type="entry name" value="ITPase-like"/>
    <property type="match status" value="1"/>
</dbReference>
<gene>
    <name evidence="3" type="primary">ASMTL</name>
    <name evidence="3" type="ORF">Bhyg_04080</name>
</gene>
<accession>A0A9Q0S9B3</accession>
<dbReference type="HAMAP" id="MF_00528">
    <property type="entry name" value="Maf"/>
    <property type="match status" value="1"/>
</dbReference>
<dbReference type="PANTHER" id="PTHR43213:SF5">
    <property type="entry name" value="BIFUNCTIONAL DTTP_UTP PYROPHOSPHATASE_METHYLTRANSFERASE PROTEIN-RELATED"/>
    <property type="match status" value="1"/>
</dbReference>
<dbReference type="PIRSF" id="PIRSF006305">
    <property type="entry name" value="Maf"/>
    <property type="match status" value="1"/>
</dbReference>
<keyword evidence="2" id="KW-0378">Hydrolase</keyword>
<dbReference type="Pfam" id="PF02545">
    <property type="entry name" value="Maf"/>
    <property type="match status" value="1"/>
</dbReference>
<dbReference type="PANTHER" id="PTHR43213">
    <property type="entry name" value="BIFUNCTIONAL DTTP/UTP PYROPHOSPHATASE/METHYLTRANSFERASE PROTEIN-RELATED"/>
    <property type="match status" value="1"/>
</dbReference>
<evidence type="ECO:0000256" key="2">
    <source>
        <dbReference type="ARBA" id="ARBA00022801"/>
    </source>
</evidence>
<dbReference type="EMBL" id="WJQU01000001">
    <property type="protein sequence ID" value="KAJ6648848.1"/>
    <property type="molecule type" value="Genomic_DNA"/>
</dbReference>
<dbReference type="CDD" id="cd00555">
    <property type="entry name" value="Maf"/>
    <property type="match status" value="1"/>
</dbReference>
<sequence length="208" mass="22995">MLSPIKSFLSCKRIFLASGSPRRQELIKNIGVNVELCPSLFEENLDFKNFPSFSEFVEATALGKVEEVFERLSRSNKAPDIVIGADTVVTLNGKIYGKPKTREEAFETLSELVGKSHIVYTGVVIKYGSKISKFTETATVQFGRANAEQIQAYVDTGEPMDKAGSYGIQGVGGTLVERIDGDFFTVMGLPLYRLSVALLELFDYKVEK</sequence>